<reference evidence="7" key="1">
    <citation type="submission" date="2021-10" db="EMBL/GenBank/DDBJ databases">
        <title>Anaerobic single-cell dispensing facilitates the cultivation of human gut bacteria.</title>
        <authorList>
            <person name="Afrizal A."/>
        </authorList>
    </citation>
    <scope>NUCLEOTIDE SEQUENCE</scope>
    <source>
        <strain evidence="7">CLA-AA-H215</strain>
    </source>
</reference>
<dbReference type="InterPro" id="IPR051533">
    <property type="entry name" value="WaaL-like"/>
</dbReference>
<proteinExistence type="predicted"/>
<evidence type="ECO:0000313" key="7">
    <source>
        <dbReference type="EMBL" id="MCC2230139.1"/>
    </source>
</evidence>
<evidence type="ECO:0000256" key="1">
    <source>
        <dbReference type="ARBA" id="ARBA00004141"/>
    </source>
</evidence>
<comment type="caution">
    <text evidence="7">The sequence shown here is derived from an EMBL/GenBank/DDBJ whole genome shotgun (WGS) entry which is preliminary data.</text>
</comment>
<feature type="domain" description="O-antigen ligase-related" evidence="6">
    <location>
        <begin position="211"/>
        <end position="401"/>
    </location>
</feature>
<feature type="transmembrane region" description="Helical" evidence="5">
    <location>
        <begin position="87"/>
        <end position="107"/>
    </location>
</feature>
<dbReference type="RefSeq" id="WP_308452849.1">
    <property type="nucleotide sequence ID" value="NZ_JAJEQR010000008.1"/>
</dbReference>
<dbReference type="AlphaFoldDB" id="A0AAE3JDQ1"/>
<feature type="transmembrane region" description="Helical" evidence="5">
    <location>
        <begin position="203"/>
        <end position="220"/>
    </location>
</feature>
<dbReference type="PANTHER" id="PTHR37422:SF13">
    <property type="entry name" value="LIPOPOLYSACCHARIDE BIOSYNTHESIS PROTEIN PA4999-RELATED"/>
    <property type="match status" value="1"/>
</dbReference>
<feature type="transmembrane region" description="Helical" evidence="5">
    <location>
        <begin position="128"/>
        <end position="153"/>
    </location>
</feature>
<sequence length="481" mass="53654">MRKIFDVRAFQAGYFLLAALSFNSLTAGRRFMSLLTALVLLWGAALLLLRFREQKLRMFRTGPCMAGISLFLVSYAVSSLWNLSYGIAGNLKAMAWMTLEFFLLYAGPEPQDRTEHRKRDQREDPARVLVQVVILYTAVQAVISLGMLCAGYQGVSVERGMYIGLQEGRLWGAYSDPNYGAVLAASALALSLGAAIRASGKKVRLLLIGNAVLQYFYLVFSYSRTGWIGFAASMILLYLHVLRSRRPRAVVRFGGAILLAVLLLGGTPIRDAYNAWQQWVTVYAASMDEKQADADIFETTENRMELPAEAEPEESQKAPLHREEELEDDISNGRFSVWKDGIELWETSPVVGISYRNISAYAQKNLPDCYILNKEVALNTFHNLFVDVLVSQGLAGILILLGVLVAILRSSIRGCRRLKAGKLQTRDQAALLGAALLPIMIGALFLSDILYMNSPSSVLFWILLGSWCRMMREPEGENKYE</sequence>
<organism evidence="7 8">
    <name type="scientific">Hominifimenecus microfluidus</name>
    <dbReference type="NCBI Taxonomy" id="2885348"/>
    <lineage>
        <taxon>Bacteria</taxon>
        <taxon>Bacillati</taxon>
        <taxon>Bacillota</taxon>
        <taxon>Clostridia</taxon>
        <taxon>Lachnospirales</taxon>
        <taxon>Lachnospiraceae</taxon>
        <taxon>Hominifimenecus</taxon>
    </lineage>
</organism>
<dbReference type="PANTHER" id="PTHR37422">
    <property type="entry name" value="TEICHURONIC ACID BIOSYNTHESIS PROTEIN TUAE"/>
    <property type="match status" value="1"/>
</dbReference>
<keyword evidence="7" id="KW-0436">Ligase</keyword>
<evidence type="ECO:0000313" key="8">
    <source>
        <dbReference type="Proteomes" id="UP001198182"/>
    </source>
</evidence>
<feature type="transmembrane region" description="Helical" evidence="5">
    <location>
        <begin position="61"/>
        <end position="81"/>
    </location>
</feature>
<dbReference type="GO" id="GO:0016874">
    <property type="term" value="F:ligase activity"/>
    <property type="evidence" value="ECO:0007669"/>
    <property type="project" value="UniProtKB-KW"/>
</dbReference>
<dbReference type="InterPro" id="IPR007016">
    <property type="entry name" value="O-antigen_ligase-rel_domated"/>
</dbReference>
<dbReference type="Pfam" id="PF04932">
    <property type="entry name" value="Wzy_C"/>
    <property type="match status" value="1"/>
</dbReference>
<keyword evidence="8" id="KW-1185">Reference proteome</keyword>
<dbReference type="EMBL" id="JAJEQR010000008">
    <property type="protein sequence ID" value="MCC2230139.1"/>
    <property type="molecule type" value="Genomic_DNA"/>
</dbReference>
<evidence type="ECO:0000256" key="5">
    <source>
        <dbReference type="SAM" id="Phobius"/>
    </source>
</evidence>
<keyword evidence="4 5" id="KW-0472">Membrane</keyword>
<feature type="transmembrane region" description="Helical" evidence="5">
    <location>
        <begin position="7"/>
        <end position="25"/>
    </location>
</feature>
<feature type="transmembrane region" description="Helical" evidence="5">
    <location>
        <begin position="429"/>
        <end position="446"/>
    </location>
</feature>
<dbReference type="Proteomes" id="UP001198182">
    <property type="component" value="Unassembled WGS sequence"/>
</dbReference>
<keyword evidence="2 5" id="KW-0812">Transmembrane</keyword>
<keyword evidence="3 5" id="KW-1133">Transmembrane helix</keyword>
<feature type="transmembrane region" description="Helical" evidence="5">
    <location>
        <begin position="388"/>
        <end position="408"/>
    </location>
</feature>
<evidence type="ECO:0000259" key="6">
    <source>
        <dbReference type="Pfam" id="PF04932"/>
    </source>
</evidence>
<dbReference type="GO" id="GO:0016020">
    <property type="term" value="C:membrane"/>
    <property type="evidence" value="ECO:0007669"/>
    <property type="project" value="UniProtKB-SubCell"/>
</dbReference>
<comment type="subcellular location">
    <subcellularLocation>
        <location evidence="1">Membrane</location>
        <topology evidence="1">Multi-pass membrane protein</topology>
    </subcellularLocation>
</comment>
<feature type="transmembrane region" description="Helical" evidence="5">
    <location>
        <begin position="249"/>
        <end position="269"/>
    </location>
</feature>
<protein>
    <submittedName>
        <fullName evidence="7">O-antigen ligase family protein</fullName>
    </submittedName>
</protein>
<evidence type="ECO:0000256" key="2">
    <source>
        <dbReference type="ARBA" id="ARBA00022692"/>
    </source>
</evidence>
<feature type="transmembrane region" description="Helical" evidence="5">
    <location>
        <begin position="31"/>
        <end position="49"/>
    </location>
</feature>
<feature type="transmembrane region" description="Helical" evidence="5">
    <location>
        <begin position="179"/>
        <end position="196"/>
    </location>
</feature>
<evidence type="ECO:0000256" key="3">
    <source>
        <dbReference type="ARBA" id="ARBA00022989"/>
    </source>
</evidence>
<evidence type="ECO:0000256" key="4">
    <source>
        <dbReference type="ARBA" id="ARBA00023136"/>
    </source>
</evidence>
<name>A0AAE3JDQ1_9FIRM</name>
<accession>A0AAE3JDQ1</accession>
<feature type="transmembrane region" description="Helical" evidence="5">
    <location>
        <begin position="226"/>
        <end position="242"/>
    </location>
</feature>
<gene>
    <name evidence="7" type="ORF">LKD81_03870</name>
</gene>